<dbReference type="GO" id="GO:0005125">
    <property type="term" value="F:cytokine activity"/>
    <property type="evidence" value="ECO:0007669"/>
    <property type="project" value="TreeGrafter"/>
</dbReference>
<keyword evidence="4 6" id="KW-0339">Growth factor</keyword>
<dbReference type="InterPro" id="IPR001839">
    <property type="entry name" value="TGF-b_C"/>
</dbReference>
<evidence type="ECO:0000256" key="7">
    <source>
        <dbReference type="SAM" id="MobiDB-lite"/>
    </source>
</evidence>
<dbReference type="Gene3D" id="2.60.120.970">
    <property type="match status" value="1"/>
</dbReference>
<dbReference type="Ensembl" id="ENSATET00000026531.3">
    <property type="protein sequence ID" value="ENSATEP00000026112.1"/>
    <property type="gene ID" value="ENSATEG00000018108.3"/>
</dbReference>
<dbReference type="Pfam" id="PF00019">
    <property type="entry name" value="TGF_beta"/>
    <property type="match status" value="1"/>
</dbReference>
<dbReference type="Proteomes" id="UP000265040">
    <property type="component" value="Chromosome 17"/>
</dbReference>
<evidence type="ECO:0000256" key="2">
    <source>
        <dbReference type="ARBA" id="ARBA00006656"/>
    </source>
</evidence>
<dbReference type="OrthoDB" id="10030979at2759"/>
<dbReference type="PROSITE" id="PS51362">
    <property type="entry name" value="TGF_BETA_2"/>
    <property type="match status" value="1"/>
</dbReference>
<dbReference type="InParanoid" id="A0A3Q1IVH5"/>
<keyword evidence="3" id="KW-0964">Secreted</keyword>
<dbReference type="InterPro" id="IPR015615">
    <property type="entry name" value="TGF-beta-rel"/>
</dbReference>
<proteinExistence type="inferred from homology"/>
<keyword evidence="5" id="KW-1015">Disulfide bond</keyword>
<reference evidence="9" key="2">
    <citation type="submission" date="2025-08" db="UniProtKB">
        <authorList>
            <consortium name="Ensembl"/>
        </authorList>
    </citation>
    <scope>IDENTIFICATION</scope>
</reference>
<dbReference type="STRING" id="64144.ENSATEP00000026112"/>
<keyword evidence="10" id="KW-1185">Reference proteome</keyword>
<dbReference type="OMA" id="EYTMHFC"/>
<evidence type="ECO:0000256" key="1">
    <source>
        <dbReference type="ARBA" id="ARBA00004613"/>
    </source>
</evidence>
<protein>
    <recommendedName>
        <fullName evidence="8">TGF-beta family profile domain-containing protein</fullName>
    </recommendedName>
</protein>
<accession>A0A3Q1IVH5</accession>
<dbReference type="GO" id="GO:0005615">
    <property type="term" value="C:extracellular space"/>
    <property type="evidence" value="ECO:0007669"/>
    <property type="project" value="TreeGrafter"/>
</dbReference>
<evidence type="ECO:0000259" key="8">
    <source>
        <dbReference type="PROSITE" id="PS51362"/>
    </source>
</evidence>
<dbReference type="PANTHER" id="PTHR11848:SF78">
    <property type="entry name" value="GROWTH_DIFFERENTIATION FACTOR 15"/>
    <property type="match status" value="1"/>
</dbReference>
<dbReference type="PROSITE" id="PS00250">
    <property type="entry name" value="TGF_BETA_1"/>
    <property type="match status" value="1"/>
</dbReference>
<comment type="similarity">
    <text evidence="2 6">Belongs to the TGF-beta family.</text>
</comment>
<dbReference type="GeneTree" id="ENSGT00940000161872"/>
<evidence type="ECO:0000313" key="9">
    <source>
        <dbReference type="Ensembl" id="ENSATEP00000026112.1"/>
    </source>
</evidence>
<feature type="domain" description="TGF-beta family profile" evidence="8">
    <location>
        <begin position="270"/>
        <end position="384"/>
    </location>
</feature>
<dbReference type="Gene3D" id="2.10.90.10">
    <property type="entry name" value="Cystine-knot cytokines"/>
    <property type="match status" value="1"/>
</dbReference>
<sequence>MDKPHPLMSCSTLKPGLPGRLTMLRSGTVHQLISCTLLLLVPLSSLGESRPHVAQDSTADASRMDSQKVLLLEAVKTGILSSLGLDREPRPAGKVSEQELRKMYQLYQEKLVEMRGNSSQTFRETWESTVLFPATVRPLKVLQRGEHPGSARWLQWHRAVFQKNTNIQTELTLARAELKISRQILNKEVRREVKVKINGVKPMNSTSTVNVSNTEDAIWDISPEVQKWMRSDAQSLVVDVGMVVTDRDALKPNPTISLDTGFTPPKPPLRTRRSNKEDECDERGWCCRKSVTVSFKDIGWTDWVVAPAEYTMHFCDGTCPHNYKPASMHTQVKSRLHQITKGETPRPCCVPAAYEPMVLMHYDSRGKLKLTTFTDFIVSRCYCA</sequence>
<organism evidence="9 10">
    <name type="scientific">Anabas testudineus</name>
    <name type="common">Climbing perch</name>
    <name type="synonym">Anthias testudineus</name>
    <dbReference type="NCBI Taxonomy" id="64144"/>
    <lineage>
        <taxon>Eukaryota</taxon>
        <taxon>Metazoa</taxon>
        <taxon>Chordata</taxon>
        <taxon>Craniata</taxon>
        <taxon>Vertebrata</taxon>
        <taxon>Euteleostomi</taxon>
        <taxon>Actinopterygii</taxon>
        <taxon>Neopterygii</taxon>
        <taxon>Teleostei</taxon>
        <taxon>Neoteleostei</taxon>
        <taxon>Acanthomorphata</taxon>
        <taxon>Anabantaria</taxon>
        <taxon>Anabantiformes</taxon>
        <taxon>Anabantoidei</taxon>
        <taxon>Anabantidae</taxon>
        <taxon>Anabas</taxon>
    </lineage>
</organism>
<dbReference type="InterPro" id="IPR017948">
    <property type="entry name" value="TGFb_CS"/>
</dbReference>
<dbReference type="AlphaFoldDB" id="A0A3Q1IVH5"/>
<feature type="region of interest" description="Disordered" evidence="7">
    <location>
        <begin position="254"/>
        <end position="275"/>
    </location>
</feature>
<dbReference type="CDD" id="cd19376">
    <property type="entry name" value="TGF_beta_GDF15"/>
    <property type="match status" value="1"/>
</dbReference>
<dbReference type="PANTHER" id="PTHR11848">
    <property type="entry name" value="TGF-BETA FAMILY"/>
    <property type="match status" value="1"/>
</dbReference>
<evidence type="ECO:0000256" key="6">
    <source>
        <dbReference type="RuleBase" id="RU000354"/>
    </source>
</evidence>
<evidence type="ECO:0000256" key="4">
    <source>
        <dbReference type="ARBA" id="ARBA00023030"/>
    </source>
</evidence>
<dbReference type="SUPFAM" id="SSF57501">
    <property type="entry name" value="Cystine-knot cytokines"/>
    <property type="match status" value="1"/>
</dbReference>
<name>A0A3Q1IVH5_ANATE</name>
<dbReference type="SMART" id="SM00204">
    <property type="entry name" value="TGFB"/>
    <property type="match status" value="1"/>
</dbReference>
<comment type="subcellular location">
    <subcellularLocation>
        <location evidence="1">Secreted</location>
    </subcellularLocation>
</comment>
<reference evidence="9" key="3">
    <citation type="submission" date="2025-09" db="UniProtKB">
        <authorList>
            <consortium name="Ensembl"/>
        </authorList>
    </citation>
    <scope>IDENTIFICATION</scope>
</reference>
<dbReference type="InterPro" id="IPR029034">
    <property type="entry name" value="Cystine-knot_cytokine"/>
</dbReference>
<evidence type="ECO:0000256" key="5">
    <source>
        <dbReference type="ARBA" id="ARBA00023157"/>
    </source>
</evidence>
<evidence type="ECO:0000256" key="3">
    <source>
        <dbReference type="ARBA" id="ARBA00022525"/>
    </source>
</evidence>
<gene>
    <name evidence="9" type="primary">NTF3</name>
</gene>
<dbReference type="GO" id="GO:0008083">
    <property type="term" value="F:growth factor activity"/>
    <property type="evidence" value="ECO:0007669"/>
    <property type="project" value="UniProtKB-KW"/>
</dbReference>
<reference evidence="9" key="1">
    <citation type="submission" date="2021-04" db="EMBL/GenBank/DDBJ databases">
        <authorList>
            <consortium name="Wellcome Sanger Institute Data Sharing"/>
        </authorList>
    </citation>
    <scope>NUCLEOTIDE SEQUENCE [LARGE SCALE GENOMIC DNA]</scope>
</reference>
<evidence type="ECO:0000313" key="10">
    <source>
        <dbReference type="Proteomes" id="UP000265040"/>
    </source>
</evidence>